<dbReference type="Pfam" id="PF17200">
    <property type="entry name" value="sCache_2"/>
    <property type="match status" value="1"/>
</dbReference>
<keyword evidence="9" id="KW-1185">Reference proteome</keyword>
<keyword evidence="3" id="KW-0812">Transmembrane</keyword>
<dbReference type="SMART" id="SM01049">
    <property type="entry name" value="Cache_2"/>
    <property type="match status" value="1"/>
</dbReference>
<sequence>MRSIFKIFSLFFFSLILSTAATAAEHGTAQEAEAMVKKAIAYMKTNGQEKALTEFNNPKGSFVDRDLYVWVAENNGKAIAHGANQRLVGKDLRTLRDVDNKAFIEEIMTMANSKGKGWVDYKWPNPVTKAIEAKSTYFEKSGDLIFACGIYK</sequence>
<proteinExistence type="predicted"/>
<protein>
    <submittedName>
        <fullName evidence="8">Cache domain-containing protein</fullName>
    </submittedName>
</protein>
<dbReference type="InterPro" id="IPR033480">
    <property type="entry name" value="sCache_2"/>
</dbReference>
<evidence type="ECO:0000256" key="3">
    <source>
        <dbReference type="ARBA" id="ARBA00022692"/>
    </source>
</evidence>
<keyword evidence="2" id="KW-1003">Cell membrane</keyword>
<gene>
    <name evidence="8" type="ORF">HV832_01540</name>
</gene>
<feature type="chain" id="PRO_5033048332" evidence="6">
    <location>
        <begin position="24"/>
        <end position="152"/>
    </location>
</feature>
<feature type="signal peptide" evidence="6">
    <location>
        <begin position="1"/>
        <end position="23"/>
    </location>
</feature>
<evidence type="ECO:0000313" key="9">
    <source>
        <dbReference type="Proteomes" id="UP000588051"/>
    </source>
</evidence>
<keyword evidence="6" id="KW-0732">Signal</keyword>
<evidence type="ECO:0000313" key="8">
    <source>
        <dbReference type="EMBL" id="NVO76515.1"/>
    </source>
</evidence>
<accession>A0A850QGH7</accession>
<evidence type="ECO:0000256" key="5">
    <source>
        <dbReference type="ARBA" id="ARBA00023136"/>
    </source>
</evidence>
<dbReference type="AlphaFoldDB" id="A0A850QGH7"/>
<feature type="domain" description="Single Cache" evidence="7">
    <location>
        <begin position="21"/>
        <end position="105"/>
    </location>
</feature>
<evidence type="ECO:0000256" key="2">
    <source>
        <dbReference type="ARBA" id="ARBA00022475"/>
    </source>
</evidence>
<organism evidence="8 9">
    <name type="scientific">Undibacterium oligocarboniphilum</name>
    <dbReference type="NCBI Taxonomy" id="666702"/>
    <lineage>
        <taxon>Bacteria</taxon>
        <taxon>Pseudomonadati</taxon>
        <taxon>Pseudomonadota</taxon>
        <taxon>Betaproteobacteria</taxon>
        <taxon>Burkholderiales</taxon>
        <taxon>Oxalobacteraceae</taxon>
        <taxon>Undibacterium</taxon>
    </lineage>
</organism>
<dbReference type="EMBL" id="JABXYJ010000001">
    <property type="protein sequence ID" value="NVO76515.1"/>
    <property type="molecule type" value="Genomic_DNA"/>
</dbReference>
<name>A0A850QGH7_9BURK</name>
<evidence type="ECO:0000256" key="6">
    <source>
        <dbReference type="SAM" id="SignalP"/>
    </source>
</evidence>
<dbReference type="Proteomes" id="UP000588051">
    <property type="component" value="Unassembled WGS sequence"/>
</dbReference>
<keyword evidence="5" id="KW-0472">Membrane</keyword>
<keyword evidence="4" id="KW-1133">Transmembrane helix</keyword>
<evidence type="ECO:0000256" key="4">
    <source>
        <dbReference type="ARBA" id="ARBA00022989"/>
    </source>
</evidence>
<evidence type="ECO:0000259" key="7">
    <source>
        <dbReference type="SMART" id="SM01049"/>
    </source>
</evidence>
<comment type="subcellular location">
    <subcellularLocation>
        <location evidence="1">Cell membrane</location>
        <topology evidence="1">Multi-pass membrane protein</topology>
    </subcellularLocation>
</comment>
<evidence type="ECO:0000256" key="1">
    <source>
        <dbReference type="ARBA" id="ARBA00004651"/>
    </source>
</evidence>
<dbReference type="Gene3D" id="3.30.450.20">
    <property type="entry name" value="PAS domain"/>
    <property type="match status" value="1"/>
</dbReference>
<reference evidence="8 9" key="1">
    <citation type="submission" date="2020-06" db="EMBL/GenBank/DDBJ databases">
        <authorList>
            <person name="Qiu C."/>
            <person name="Liu Z."/>
        </authorList>
    </citation>
    <scope>NUCLEOTIDE SEQUENCE [LARGE SCALE GENOMIC DNA]</scope>
    <source>
        <strain evidence="8 9">EM 1</strain>
    </source>
</reference>
<dbReference type="GO" id="GO:0005886">
    <property type="term" value="C:plasma membrane"/>
    <property type="evidence" value="ECO:0007669"/>
    <property type="project" value="UniProtKB-SubCell"/>
</dbReference>
<comment type="caution">
    <text evidence="8">The sequence shown here is derived from an EMBL/GenBank/DDBJ whole genome shotgun (WGS) entry which is preliminary data.</text>
</comment>